<proteinExistence type="predicted"/>
<reference evidence="2" key="1">
    <citation type="submission" date="2023-10" db="EMBL/GenBank/DDBJ databases">
        <authorList>
            <person name="Chen Y."/>
            <person name="Shah S."/>
            <person name="Dougan E. K."/>
            <person name="Thang M."/>
            <person name="Chan C."/>
        </authorList>
    </citation>
    <scope>NUCLEOTIDE SEQUENCE [LARGE SCALE GENOMIC DNA]</scope>
</reference>
<sequence length="119" mass="12304">MGAAASAHDEACFVPVAVLASDLTQLLTERPQNTLPLSDLDVLLSDKVRQLAQEHGGLAAWLRCFPGYFKLSGQAGKDSVSLAPGVLDPGGDGDGATTPPQTARSEPLITPLKSAPGLR</sequence>
<dbReference type="Proteomes" id="UP001189429">
    <property type="component" value="Unassembled WGS sequence"/>
</dbReference>
<keyword evidence="3" id="KW-1185">Reference proteome</keyword>
<gene>
    <name evidence="2" type="ORF">PCOR1329_LOCUS46665</name>
</gene>
<name>A0ABN9UA61_9DINO</name>
<evidence type="ECO:0000313" key="2">
    <source>
        <dbReference type="EMBL" id="CAK0856215.1"/>
    </source>
</evidence>
<feature type="region of interest" description="Disordered" evidence="1">
    <location>
        <begin position="75"/>
        <end position="119"/>
    </location>
</feature>
<organism evidence="2 3">
    <name type="scientific">Prorocentrum cordatum</name>
    <dbReference type="NCBI Taxonomy" id="2364126"/>
    <lineage>
        <taxon>Eukaryota</taxon>
        <taxon>Sar</taxon>
        <taxon>Alveolata</taxon>
        <taxon>Dinophyceae</taxon>
        <taxon>Prorocentrales</taxon>
        <taxon>Prorocentraceae</taxon>
        <taxon>Prorocentrum</taxon>
    </lineage>
</organism>
<evidence type="ECO:0000313" key="3">
    <source>
        <dbReference type="Proteomes" id="UP001189429"/>
    </source>
</evidence>
<dbReference type="EMBL" id="CAUYUJ010015615">
    <property type="protein sequence ID" value="CAK0856215.1"/>
    <property type="molecule type" value="Genomic_DNA"/>
</dbReference>
<accession>A0ABN9UA61</accession>
<evidence type="ECO:0000256" key="1">
    <source>
        <dbReference type="SAM" id="MobiDB-lite"/>
    </source>
</evidence>
<protein>
    <submittedName>
        <fullName evidence="2">Uncharacterized protein</fullName>
    </submittedName>
</protein>
<comment type="caution">
    <text evidence="2">The sequence shown here is derived from an EMBL/GenBank/DDBJ whole genome shotgun (WGS) entry which is preliminary data.</text>
</comment>